<dbReference type="EMBL" id="VWPH01000013">
    <property type="protein sequence ID" value="KAA5829203.1"/>
    <property type="molecule type" value="Genomic_DNA"/>
</dbReference>
<dbReference type="RefSeq" id="WP_150069487.1">
    <property type="nucleotide sequence ID" value="NZ_VWPH01000013.1"/>
</dbReference>
<evidence type="ECO:0000313" key="2">
    <source>
        <dbReference type="EMBL" id="KAA5829203.1"/>
    </source>
</evidence>
<dbReference type="SMR" id="A0A5M7BJL1"/>
<dbReference type="Proteomes" id="UP000323946">
    <property type="component" value="Unassembled WGS sequence"/>
</dbReference>
<gene>
    <name evidence="2" type="ORF">F1721_26420</name>
</gene>
<dbReference type="InterPro" id="IPR031795">
    <property type="entry name" value="Zf-HC3"/>
</dbReference>
<evidence type="ECO:0000313" key="3">
    <source>
        <dbReference type="Proteomes" id="UP000323946"/>
    </source>
</evidence>
<dbReference type="Gene3D" id="2.30.30.990">
    <property type="entry name" value="Malonyl-[acyl-carrier protein] O-methyltransferase, zinc-finger motif"/>
    <property type="match status" value="1"/>
</dbReference>
<organism evidence="2 3">
    <name type="scientific">Saccharopolyspora hirsuta</name>
    <dbReference type="NCBI Taxonomy" id="1837"/>
    <lineage>
        <taxon>Bacteria</taxon>
        <taxon>Bacillati</taxon>
        <taxon>Actinomycetota</taxon>
        <taxon>Actinomycetes</taxon>
        <taxon>Pseudonocardiales</taxon>
        <taxon>Pseudonocardiaceae</taxon>
        <taxon>Saccharopolyspora</taxon>
    </lineage>
</organism>
<protein>
    <recommendedName>
        <fullName evidence="4">Zinc-finger domain-containing protein</fullName>
    </recommendedName>
</protein>
<dbReference type="OrthoDB" id="3556580at2"/>
<proteinExistence type="predicted"/>
<comment type="caution">
    <text evidence="2">The sequence shown here is derived from an EMBL/GenBank/DDBJ whole genome shotgun (WGS) entry which is preliminary data.</text>
</comment>
<feature type="region of interest" description="Disordered" evidence="1">
    <location>
        <begin position="1"/>
        <end position="31"/>
    </location>
</feature>
<keyword evidence="3" id="KW-1185">Reference proteome</keyword>
<dbReference type="Pfam" id="PF16827">
    <property type="entry name" value="zf-HC3"/>
    <property type="match status" value="1"/>
</dbReference>
<accession>A0A5M7BJL1</accession>
<evidence type="ECO:0000256" key="1">
    <source>
        <dbReference type="SAM" id="MobiDB-lite"/>
    </source>
</evidence>
<sequence>MPGYSPHPFHWTPADGQRHASADAHPPGALVYPDGTEVTTLCERTVLAESGDMAWLWPTCADCNAAARALVGLPPLAGER</sequence>
<evidence type="ECO:0008006" key="4">
    <source>
        <dbReference type="Google" id="ProtNLM"/>
    </source>
</evidence>
<name>A0A5M7BJL1_SACHI</name>
<reference evidence="2 3" key="1">
    <citation type="submission" date="2019-09" db="EMBL/GenBank/DDBJ databases">
        <title>Draft genome sequence of the thermophilic Saccharopolyspora hirsuta VKM Ac-666T.</title>
        <authorList>
            <person name="Lobastova T.G."/>
            <person name="Fokina V."/>
            <person name="Bragin E.Y."/>
            <person name="Shtratnikova V.Y."/>
            <person name="Starodumova I.P."/>
            <person name="Tarlachkov S.V."/>
            <person name="Donova M.V."/>
        </authorList>
    </citation>
    <scope>NUCLEOTIDE SEQUENCE [LARGE SCALE GENOMIC DNA]</scope>
    <source>
        <strain evidence="2 3">VKM Ac-666</strain>
    </source>
</reference>
<dbReference type="AlphaFoldDB" id="A0A5M7BJL1"/>